<proteinExistence type="predicted"/>
<dbReference type="RefSeq" id="WP_395509246.1">
    <property type="nucleotide sequence ID" value="NZ_JBBDHD010000018.1"/>
</dbReference>
<feature type="transmembrane region" description="Helical" evidence="1">
    <location>
        <begin position="7"/>
        <end position="27"/>
    </location>
</feature>
<evidence type="ECO:0000313" key="3">
    <source>
        <dbReference type="EMBL" id="MFH7595377.1"/>
    </source>
</evidence>
<feature type="transmembrane region" description="Helical" evidence="1">
    <location>
        <begin position="128"/>
        <end position="148"/>
    </location>
</feature>
<evidence type="ECO:0000259" key="2">
    <source>
        <dbReference type="Pfam" id="PF20712"/>
    </source>
</evidence>
<dbReference type="InterPro" id="IPR048567">
    <property type="entry name" value="CyanoTRADDas_TM"/>
</dbReference>
<feature type="domain" description="Cyanobacterial TRADD-N associated 2 transmembrane" evidence="2">
    <location>
        <begin position="89"/>
        <end position="159"/>
    </location>
</feature>
<comment type="caution">
    <text evidence="3">The sequence shown here is derived from an EMBL/GenBank/DDBJ whole genome shotgun (WGS) entry which is preliminary data.</text>
</comment>
<gene>
    <name evidence="3" type="ORF">WDV06_09765</name>
</gene>
<evidence type="ECO:0000313" key="4">
    <source>
        <dbReference type="Proteomes" id="UP001610631"/>
    </source>
</evidence>
<keyword evidence="1" id="KW-0472">Membrane</keyword>
<dbReference type="EMBL" id="JBBDHD010000018">
    <property type="protein sequence ID" value="MFH7595377.1"/>
    <property type="molecule type" value="Genomic_DNA"/>
</dbReference>
<protein>
    <recommendedName>
        <fullName evidence="2">Cyanobacterial TRADD-N associated 2 transmembrane domain-containing protein</fullName>
    </recommendedName>
</protein>
<evidence type="ECO:0000256" key="1">
    <source>
        <dbReference type="SAM" id="Phobius"/>
    </source>
</evidence>
<organism evidence="3 4">
    <name type="scientific">Streptomyces racemochromogenes</name>
    <dbReference type="NCBI Taxonomy" id="67353"/>
    <lineage>
        <taxon>Bacteria</taxon>
        <taxon>Bacillati</taxon>
        <taxon>Actinomycetota</taxon>
        <taxon>Actinomycetes</taxon>
        <taxon>Kitasatosporales</taxon>
        <taxon>Streptomycetaceae</taxon>
        <taxon>Streptomyces</taxon>
    </lineage>
</organism>
<accession>A0ABW7PBQ3</accession>
<dbReference type="Proteomes" id="UP001610631">
    <property type="component" value="Unassembled WGS sequence"/>
</dbReference>
<dbReference type="Pfam" id="PF20712">
    <property type="entry name" value="CyanoTRADDas_TM"/>
    <property type="match status" value="1"/>
</dbReference>
<keyword evidence="4" id="KW-1185">Reference proteome</keyword>
<reference evidence="3 4" key="1">
    <citation type="submission" date="2024-03" db="EMBL/GenBank/DDBJ databases">
        <title>Whole genome sequencing of Streptomyces racemochromogenes, to identify antimicrobial biosynthetic gene clusters.</title>
        <authorList>
            <person name="Suryawanshi P."/>
            <person name="Krishnaraj P.U."/>
            <person name="Arun Y.P."/>
            <person name="Suryawanshi M.P."/>
            <person name="Rakshit O."/>
        </authorList>
    </citation>
    <scope>NUCLEOTIDE SEQUENCE [LARGE SCALE GENOMIC DNA]</scope>
    <source>
        <strain evidence="3 4">AUDT626</strain>
    </source>
</reference>
<keyword evidence="1" id="KW-1133">Transmembrane helix</keyword>
<feature type="transmembrane region" description="Helical" evidence="1">
    <location>
        <begin position="103"/>
        <end position="122"/>
    </location>
</feature>
<name>A0ABW7PBQ3_9ACTN</name>
<keyword evidence="1" id="KW-0812">Transmembrane</keyword>
<sequence>MAGVGEWVWPVAAFGLGAGWLGLAAWWPGRDRFERERDAERERLLARIGEPEPEAGEPRLVDASRGRGEGRAERYDGFTPVLVEYYAYGLAQARSSFATSQRFAGVGAAVLLFGIGLAVWKAESSGEAYIGVVTSSVGVVVTLVGQLFHRRADAALRHMAAQTASLREDRRAAESIRQAIALLEDVSDPDLRARLQAGIIMRLSGAQLPPAGS</sequence>